<dbReference type="InterPro" id="IPR023346">
    <property type="entry name" value="Lysozyme-like_dom_sf"/>
</dbReference>
<name>A0A0S3QUN5_THET7</name>
<dbReference type="OrthoDB" id="9815002at2"/>
<sequence length="454" mass="53086">MRWYVSILILLLLAWRTSYGLTLAERVSLLGLCDLAIYEAECGDRDLVPYASDCLFREGKVKEALKLLKQRPDVAPYLVMRLSADFQVSEAKNSIDLVELSSKSVNYIKDFLLNLNPEVALDVKLSLLRIYFYRQQYERFFNFWDAFPELSEKKEARKLLALAYYRLGMWDYALAVLSPFDDSFGIFWRWKIKKKLGLPVDEEEKRILEFPITDFYRVLFSLIKGILPYEQLDSPEAYNVCKKVLLLQKAGLDALSLEALKECMSQQEDWFKTLPLLPNPYYGVRLLYVDKRLDWKTRLEYSYLKPYKGYVRLASLAFGVDEDLLFSVMRQESLYNRFALSSSDAMGLMQIIPRTAVWIAADNFGERADIPKFFIPFFTIKYGTWYLASLLEDYPAFLAIAAYNSGPTSLNGWLKKNPWIEDASDVVEFYYAGQTREYVRKILVNYYVYKFLLK</sequence>
<dbReference type="PANTHER" id="PTHR37423">
    <property type="entry name" value="SOLUBLE LYTIC MUREIN TRANSGLYCOSYLASE-RELATED"/>
    <property type="match status" value="1"/>
</dbReference>
<evidence type="ECO:0000259" key="2">
    <source>
        <dbReference type="Pfam" id="PF01464"/>
    </source>
</evidence>
<dbReference type="Proteomes" id="UP000063234">
    <property type="component" value="Chromosome"/>
</dbReference>
<dbReference type="KEGG" id="ttk:TST_1258"/>
<dbReference type="STRING" id="1298851.TST_1258"/>
<evidence type="ECO:0000313" key="3">
    <source>
        <dbReference type="EMBL" id="BAT72045.1"/>
    </source>
</evidence>
<gene>
    <name evidence="3" type="ORF">TST_1258</name>
</gene>
<dbReference type="PANTHER" id="PTHR37423:SF2">
    <property type="entry name" value="MEMBRANE-BOUND LYTIC MUREIN TRANSGLYCOSYLASE C"/>
    <property type="match status" value="1"/>
</dbReference>
<dbReference type="Pfam" id="PF01464">
    <property type="entry name" value="SLT"/>
    <property type="match status" value="1"/>
</dbReference>
<dbReference type="InterPro" id="IPR008258">
    <property type="entry name" value="Transglycosylase_SLT_dom_1"/>
</dbReference>
<dbReference type="SUPFAM" id="SSF53955">
    <property type="entry name" value="Lysozyme-like"/>
    <property type="match status" value="1"/>
</dbReference>
<reference evidence="4" key="1">
    <citation type="journal article" date="2018" name="Science">
        <title>A primordial and reversible TCA cycle in a facultatively chemolithoautotrophic thermophile.</title>
        <authorList>
            <person name="Nunoura T."/>
            <person name="Chikaraishi Y."/>
            <person name="Izaki R."/>
            <person name="Suwa T."/>
            <person name="Sato T."/>
            <person name="Harada T."/>
            <person name="Mori K."/>
            <person name="Kato Y."/>
            <person name="Miyazaki M."/>
            <person name="Shimamura S."/>
            <person name="Yanagawa K."/>
            <person name="Shuto A."/>
            <person name="Ohkouchi N."/>
            <person name="Fujita N."/>
            <person name="Takaki Y."/>
            <person name="Atomi H."/>
            <person name="Takai K."/>
        </authorList>
    </citation>
    <scope>NUCLEOTIDE SEQUENCE [LARGE SCALE GENOMIC DNA]</scope>
    <source>
        <strain evidence="4">DSM 17441 / JCM 13301 / NBRC 103674 / ABI70S6</strain>
    </source>
</reference>
<comment type="similarity">
    <text evidence="1">Belongs to the transglycosylase Slt family.</text>
</comment>
<feature type="domain" description="Transglycosylase SLT" evidence="2">
    <location>
        <begin position="311"/>
        <end position="421"/>
    </location>
</feature>
<dbReference type="Gene3D" id="1.10.530.10">
    <property type="match status" value="1"/>
</dbReference>
<accession>A0A0S3QUN5</accession>
<evidence type="ECO:0000313" key="4">
    <source>
        <dbReference type="Proteomes" id="UP000063234"/>
    </source>
</evidence>
<keyword evidence="4" id="KW-1185">Reference proteome</keyword>
<dbReference type="EMBL" id="AP013035">
    <property type="protein sequence ID" value="BAT72045.1"/>
    <property type="molecule type" value="Genomic_DNA"/>
</dbReference>
<proteinExistence type="inferred from homology"/>
<evidence type="ECO:0000256" key="1">
    <source>
        <dbReference type="ARBA" id="ARBA00007734"/>
    </source>
</evidence>
<organism evidence="3 4">
    <name type="scientific">Thermosulfidibacter takaii (strain DSM 17441 / JCM 13301 / NBRC 103674 / ABI70S6)</name>
    <dbReference type="NCBI Taxonomy" id="1298851"/>
    <lineage>
        <taxon>Bacteria</taxon>
        <taxon>Pseudomonadati</taxon>
        <taxon>Thermosulfidibacterota</taxon>
        <taxon>Thermosulfidibacteria</taxon>
        <taxon>Thermosulfidibacterales</taxon>
        <taxon>Thermosulfidibacteraceae</taxon>
    </lineage>
</organism>
<dbReference type="RefSeq" id="WP_068550042.1">
    <property type="nucleotide sequence ID" value="NZ_AP013035.1"/>
</dbReference>
<dbReference type="AlphaFoldDB" id="A0A0S3QUN5"/>
<dbReference type="CDD" id="cd13401">
    <property type="entry name" value="Slt70-like"/>
    <property type="match status" value="1"/>
</dbReference>
<protein>
    <recommendedName>
        <fullName evidence="2">Transglycosylase SLT domain-containing protein</fullName>
    </recommendedName>
</protein>